<proteinExistence type="predicted"/>
<dbReference type="EMBL" id="JAKEIP010000238">
    <property type="protein sequence ID" value="MCF1598753.1"/>
    <property type="molecule type" value="Genomic_DNA"/>
</dbReference>
<evidence type="ECO:0000313" key="2">
    <source>
        <dbReference type="EMBL" id="MCF1598753.1"/>
    </source>
</evidence>
<keyword evidence="1" id="KW-1133">Transmembrane helix</keyword>
<evidence type="ECO:0000313" key="3">
    <source>
        <dbReference type="Proteomes" id="UP001139384"/>
    </source>
</evidence>
<feature type="transmembrane region" description="Helical" evidence="1">
    <location>
        <begin position="12"/>
        <end position="35"/>
    </location>
</feature>
<keyword evidence="1" id="KW-0812">Transmembrane</keyword>
<keyword evidence="3" id="KW-1185">Reference proteome</keyword>
<dbReference type="Proteomes" id="UP001139384">
    <property type="component" value="Unassembled WGS sequence"/>
</dbReference>
<accession>A0A9X1TWW4</accession>
<evidence type="ECO:0000256" key="1">
    <source>
        <dbReference type="SAM" id="Phobius"/>
    </source>
</evidence>
<keyword evidence="1" id="KW-0472">Membrane</keyword>
<comment type="caution">
    <text evidence="2">The sequence shown here is derived from an EMBL/GenBank/DDBJ whole genome shotgun (WGS) entry which is preliminary data.</text>
</comment>
<protein>
    <submittedName>
        <fullName evidence="2">Uncharacterized protein</fullName>
    </submittedName>
</protein>
<organism evidence="2 3">
    <name type="scientific">Streptomyces muensis</name>
    <dbReference type="NCBI Taxonomy" id="1077944"/>
    <lineage>
        <taxon>Bacteria</taxon>
        <taxon>Bacillati</taxon>
        <taxon>Actinomycetota</taxon>
        <taxon>Actinomycetes</taxon>
        <taxon>Kitasatosporales</taxon>
        <taxon>Streptomycetaceae</taxon>
        <taxon>Streptomyces</taxon>
    </lineage>
</organism>
<sequence>MPFQPFQLLQTPLPVVLTGLVFTALYAGVVLPAVWSRKPARRQAALKVLGQLLDTLRLRRRR</sequence>
<name>A0A9X1TWW4_STRM4</name>
<dbReference type="RefSeq" id="WP_234767115.1">
    <property type="nucleotide sequence ID" value="NZ_JAKEIP010000238.1"/>
</dbReference>
<dbReference type="AlphaFoldDB" id="A0A9X1TWW4"/>
<gene>
    <name evidence="2" type="ORF">L0P92_35170</name>
</gene>
<reference evidence="2" key="1">
    <citation type="submission" date="2022-01" db="EMBL/GenBank/DDBJ databases">
        <title>Draft Genome Sequences of Seven Type Strains of the Genus Streptomyces.</title>
        <authorList>
            <person name="Aziz S."/>
            <person name="Coretto E."/>
            <person name="Chronakova A."/>
            <person name="Sproer C."/>
            <person name="Huber K."/>
            <person name="Nouioui I."/>
            <person name="Gross H."/>
        </authorList>
    </citation>
    <scope>NUCLEOTIDE SEQUENCE</scope>
    <source>
        <strain evidence="2">DSM 103493</strain>
    </source>
</reference>